<proteinExistence type="predicted"/>
<keyword evidence="2" id="KW-1185">Reference proteome</keyword>
<reference evidence="1" key="1">
    <citation type="submission" date="2021-03" db="EMBL/GenBank/DDBJ databases">
        <authorList>
            <person name="Bekaert M."/>
        </authorList>
    </citation>
    <scope>NUCLEOTIDE SEQUENCE</scope>
</reference>
<protein>
    <submittedName>
        <fullName evidence="1">Uncharacterized protein</fullName>
    </submittedName>
</protein>
<accession>A0A8S3UE81</accession>
<sequence>MQEEFMKELNKVEAECCKTIQSIVSSLNDQEKELIQYNAEIENMRKHASDIQAFLGMRVIQKELTKNEDCIHSITQDKNVEKVALSYSIDPYIQDFLTNVQKLGSTIVVSCPSEGIELVRIKDRQAQILVTQEKQVVNTINNIKFNLKQELNTTCVKTRGCCVTAQTEYFLRIIITTRRNL</sequence>
<evidence type="ECO:0000313" key="1">
    <source>
        <dbReference type="EMBL" id="CAG2244144.1"/>
    </source>
</evidence>
<dbReference type="EMBL" id="CAJPWZ010002729">
    <property type="protein sequence ID" value="CAG2244144.1"/>
    <property type="molecule type" value="Genomic_DNA"/>
</dbReference>
<evidence type="ECO:0000313" key="2">
    <source>
        <dbReference type="Proteomes" id="UP000683360"/>
    </source>
</evidence>
<dbReference type="AlphaFoldDB" id="A0A8S3UE81"/>
<dbReference type="OrthoDB" id="10373823at2759"/>
<organism evidence="1 2">
    <name type="scientific">Mytilus edulis</name>
    <name type="common">Blue mussel</name>
    <dbReference type="NCBI Taxonomy" id="6550"/>
    <lineage>
        <taxon>Eukaryota</taxon>
        <taxon>Metazoa</taxon>
        <taxon>Spiralia</taxon>
        <taxon>Lophotrochozoa</taxon>
        <taxon>Mollusca</taxon>
        <taxon>Bivalvia</taxon>
        <taxon>Autobranchia</taxon>
        <taxon>Pteriomorphia</taxon>
        <taxon>Mytilida</taxon>
        <taxon>Mytiloidea</taxon>
        <taxon>Mytilidae</taxon>
        <taxon>Mytilinae</taxon>
        <taxon>Mytilus</taxon>
    </lineage>
</organism>
<gene>
    <name evidence="1" type="ORF">MEDL_56255</name>
</gene>
<comment type="caution">
    <text evidence="1">The sequence shown here is derived from an EMBL/GenBank/DDBJ whole genome shotgun (WGS) entry which is preliminary data.</text>
</comment>
<dbReference type="Proteomes" id="UP000683360">
    <property type="component" value="Unassembled WGS sequence"/>
</dbReference>
<name>A0A8S3UE81_MYTED</name>